<dbReference type="PROSITE" id="PS51729">
    <property type="entry name" value="GNAT_YJDJ"/>
    <property type="match status" value="1"/>
</dbReference>
<dbReference type="SUPFAM" id="SSF55729">
    <property type="entry name" value="Acyl-CoA N-acyltransferases (Nat)"/>
    <property type="match status" value="1"/>
</dbReference>
<protein>
    <submittedName>
        <fullName evidence="1">N-acetyltransferase</fullName>
    </submittedName>
</protein>
<dbReference type="Pfam" id="PF14542">
    <property type="entry name" value="Acetyltransf_CG"/>
    <property type="match status" value="1"/>
</dbReference>
<dbReference type="InterPro" id="IPR016181">
    <property type="entry name" value="Acyl_CoA_acyltransferase"/>
</dbReference>
<keyword evidence="1" id="KW-0808">Transferase</keyword>
<dbReference type="EMBL" id="AP022612">
    <property type="protein sequence ID" value="BBZ35282.1"/>
    <property type="molecule type" value="Genomic_DNA"/>
</dbReference>
<accession>A0A7I7Y2L9</accession>
<reference evidence="1" key="2">
    <citation type="submission" date="2020-02" db="EMBL/GenBank/DDBJ databases">
        <authorList>
            <person name="Matsumoto Y."/>
            <person name="Motooka D."/>
            <person name="Nakamura S."/>
        </authorList>
    </citation>
    <scope>NUCLEOTIDE SEQUENCE</scope>
    <source>
        <strain evidence="1">JCM 13671</strain>
    </source>
</reference>
<name>A0A7I7Y2L9_9MYCO</name>
<reference evidence="1" key="1">
    <citation type="journal article" date="2019" name="Emerg. Microbes Infect.">
        <title>Comprehensive subspecies identification of 175 nontuberculous mycobacteria species based on 7547 genomic profiles.</title>
        <authorList>
            <person name="Matsumoto Y."/>
            <person name="Kinjo T."/>
            <person name="Motooka D."/>
            <person name="Nabeya D."/>
            <person name="Jung N."/>
            <person name="Uechi K."/>
            <person name="Horii T."/>
            <person name="Iida T."/>
            <person name="Fujita J."/>
            <person name="Nakamura S."/>
        </authorList>
    </citation>
    <scope>NUCLEOTIDE SEQUENCE [LARGE SCALE GENOMIC DNA]</scope>
    <source>
        <strain evidence="1">JCM 13671</strain>
    </source>
</reference>
<proteinExistence type="predicted"/>
<dbReference type="GO" id="GO:0016740">
    <property type="term" value="F:transferase activity"/>
    <property type="evidence" value="ECO:0007669"/>
    <property type="project" value="UniProtKB-KW"/>
</dbReference>
<evidence type="ECO:0000313" key="2">
    <source>
        <dbReference type="Proteomes" id="UP000466931"/>
    </source>
</evidence>
<dbReference type="Gene3D" id="3.40.630.30">
    <property type="match status" value="1"/>
</dbReference>
<dbReference type="RefSeq" id="WP_085149783.1">
    <property type="nucleotide sequence ID" value="NZ_AP022612.1"/>
</dbReference>
<organism evidence="1 2">
    <name type="scientific">Mycolicibacterium confluentis</name>
    <dbReference type="NCBI Taxonomy" id="28047"/>
    <lineage>
        <taxon>Bacteria</taxon>
        <taxon>Bacillati</taxon>
        <taxon>Actinomycetota</taxon>
        <taxon>Actinomycetes</taxon>
        <taxon>Mycobacteriales</taxon>
        <taxon>Mycobacteriaceae</taxon>
        <taxon>Mycolicibacterium</taxon>
    </lineage>
</organism>
<dbReference type="OrthoDB" id="5405911at2"/>
<sequence>MTLVDKTGAPVTVTKEADRYLVGVEGQDVGLAQFAERDGQRVFFHTEVDEAFGGRGLATVLIGEALAATRADGKRIVAVCPMVAAYVGKHHEFDDITDPATPEILQSLQ</sequence>
<gene>
    <name evidence="1" type="ORF">MCNF_38870</name>
</gene>
<dbReference type="InterPro" id="IPR031165">
    <property type="entry name" value="GNAT_YJDJ"/>
</dbReference>
<dbReference type="Proteomes" id="UP000466931">
    <property type="component" value="Chromosome"/>
</dbReference>
<evidence type="ECO:0000313" key="1">
    <source>
        <dbReference type="EMBL" id="BBZ35282.1"/>
    </source>
</evidence>
<dbReference type="AlphaFoldDB" id="A0A7I7Y2L9"/>
<keyword evidence="2" id="KW-1185">Reference proteome</keyword>